<evidence type="ECO:0000313" key="1">
    <source>
        <dbReference type="EMBL" id="MEQ2164994.1"/>
    </source>
</evidence>
<evidence type="ECO:0000313" key="2">
    <source>
        <dbReference type="Proteomes" id="UP001476798"/>
    </source>
</evidence>
<gene>
    <name evidence="1" type="ORF">GOODEAATRI_012462</name>
</gene>
<keyword evidence="2" id="KW-1185">Reference proteome</keyword>
<name>A0ABV0N0S8_9TELE</name>
<sequence length="84" mass="8914">MHVSCYVLVKARGASQRLGMLGDIIWAAKRLPDPDAHSPEPSQVLVLYVPTPHLSLSLGALNMNGPICPQTAVENLSAGAAFHI</sequence>
<comment type="caution">
    <text evidence="1">The sequence shown here is derived from an EMBL/GenBank/DDBJ whole genome shotgun (WGS) entry which is preliminary data.</text>
</comment>
<organism evidence="1 2">
    <name type="scientific">Goodea atripinnis</name>
    <dbReference type="NCBI Taxonomy" id="208336"/>
    <lineage>
        <taxon>Eukaryota</taxon>
        <taxon>Metazoa</taxon>
        <taxon>Chordata</taxon>
        <taxon>Craniata</taxon>
        <taxon>Vertebrata</taxon>
        <taxon>Euteleostomi</taxon>
        <taxon>Actinopterygii</taxon>
        <taxon>Neopterygii</taxon>
        <taxon>Teleostei</taxon>
        <taxon>Neoteleostei</taxon>
        <taxon>Acanthomorphata</taxon>
        <taxon>Ovalentaria</taxon>
        <taxon>Atherinomorphae</taxon>
        <taxon>Cyprinodontiformes</taxon>
        <taxon>Goodeidae</taxon>
        <taxon>Goodea</taxon>
    </lineage>
</organism>
<reference evidence="1 2" key="1">
    <citation type="submission" date="2021-06" db="EMBL/GenBank/DDBJ databases">
        <authorList>
            <person name="Palmer J.M."/>
        </authorList>
    </citation>
    <scope>NUCLEOTIDE SEQUENCE [LARGE SCALE GENOMIC DNA]</scope>
    <source>
        <strain evidence="1 2">GA_2019</strain>
        <tissue evidence="1">Muscle</tissue>
    </source>
</reference>
<accession>A0ABV0N0S8</accession>
<dbReference type="EMBL" id="JAHRIO010020791">
    <property type="protein sequence ID" value="MEQ2164994.1"/>
    <property type="molecule type" value="Genomic_DNA"/>
</dbReference>
<protein>
    <submittedName>
        <fullName evidence="1">Uncharacterized protein</fullName>
    </submittedName>
</protein>
<dbReference type="Proteomes" id="UP001476798">
    <property type="component" value="Unassembled WGS sequence"/>
</dbReference>
<proteinExistence type="predicted"/>